<dbReference type="GO" id="GO:0009103">
    <property type="term" value="P:lipopolysaccharide biosynthetic process"/>
    <property type="evidence" value="ECO:0007669"/>
    <property type="project" value="UniProtKB-KW"/>
</dbReference>
<evidence type="ECO:0000256" key="3">
    <source>
        <dbReference type="ARBA" id="ARBA00022985"/>
    </source>
</evidence>
<dbReference type="Gene3D" id="3.90.550.10">
    <property type="entry name" value="Spore Coat Polysaccharide Biosynthesis Protein SpsA, Chain A"/>
    <property type="match status" value="1"/>
</dbReference>
<dbReference type="Pfam" id="PF02348">
    <property type="entry name" value="CTP_transf_3"/>
    <property type="match status" value="1"/>
</dbReference>
<dbReference type="NCBIfam" id="TIGR00466">
    <property type="entry name" value="kdsB"/>
    <property type="match status" value="1"/>
</dbReference>
<evidence type="ECO:0000313" key="5">
    <source>
        <dbReference type="Proteomes" id="UP000230392"/>
    </source>
</evidence>
<comment type="caution">
    <text evidence="4">The sequence shown here is derived from an EMBL/GenBank/DDBJ whole genome shotgun (WGS) entry which is preliminary data.</text>
</comment>
<keyword evidence="3" id="KW-0448">Lipopolysaccharide biosynthesis</keyword>
<dbReference type="GO" id="GO:0005829">
    <property type="term" value="C:cytosol"/>
    <property type="evidence" value="ECO:0007669"/>
    <property type="project" value="TreeGrafter"/>
</dbReference>
<dbReference type="CDD" id="cd02517">
    <property type="entry name" value="CMP-KDO-Synthetase"/>
    <property type="match status" value="1"/>
</dbReference>
<dbReference type="InterPro" id="IPR004528">
    <property type="entry name" value="KdsB"/>
</dbReference>
<gene>
    <name evidence="4" type="primary">kdsB</name>
    <name evidence="4" type="ORF">COX46_01325</name>
</gene>
<dbReference type="PANTHER" id="PTHR42866">
    <property type="entry name" value="3-DEOXY-MANNO-OCTULOSONATE CYTIDYLYLTRANSFERASE"/>
    <property type="match status" value="1"/>
</dbReference>
<sequence>MKVVAIIPVRYQSKRFPGKTLALLNGKTLIEHVYRQATKARGISEVVVAADDDVLVAAVERFGGKARKVTGNFTCGSDRVAWLAKEMEADIFLNIQADEPLMPPEVIEAVLEPFQDPLVLMTTAATPLRNQAEWEDTNVVKVVVDRKGDALYFSRSCVPYDRDSKGSLPATGAYKHLGIYGFRRDFLFTFSAWQTGNLEETEQLEQLRVLENGAGIRVV</sequence>
<reference evidence="4 5" key="1">
    <citation type="submission" date="2017-09" db="EMBL/GenBank/DDBJ databases">
        <title>Depth-based differentiation of microbial function through sediment-hosted aquifers and enrichment of novel symbionts in the deep terrestrial subsurface.</title>
        <authorList>
            <person name="Probst A.J."/>
            <person name="Ladd B."/>
            <person name="Jarett J.K."/>
            <person name="Geller-Mcgrath D.E."/>
            <person name="Sieber C.M."/>
            <person name="Emerson J.B."/>
            <person name="Anantharaman K."/>
            <person name="Thomas B.C."/>
            <person name="Malmstrom R."/>
            <person name="Stieglmeier M."/>
            <person name="Klingl A."/>
            <person name="Woyke T."/>
            <person name="Ryan C.M."/>
            <person name="Banfield J.F."/>
        </authorList>
    </citation>
    <scope>NUCLEOTIDE SEQUENCE [LARGE SCALE GENOMIC DNA]</scope>
    <source>
        <strain evidence="4">CG23_combo_of_CG06-09_8_20_14_all_48_7</strain>
    </source>
</reference>
<dbReference type="GO" id="GO:0008690">
    <property type="term" value="F:3-deoxy-manno-octulosonate cytidylyltransferase activity"/>
    <property type="evidence" value="ECO:0007669"/>
    <property type="project" value="InterPro"/>
</dbReference>
<feature type="non-terminal residue" evidence="4">
    <location>
        <position position="219"/>
    </location>
</feature>
<evidence type="ECO:0000256" key="2">
    <source>
        <dbReference type="ARBA" id="ARBA00022695"/>
    </source>
</evidence>
<dbReference type="AlphaFoldDB" id="A0A2G9YBI6"/>
<dbReference type="SUPFAM" id="SSF53448">
    <property type="entry name" value="Nucleotide-diphospho-sugar transferases"/>
    <property type="match status" value="1"/>
</dbReference>
<proteinExistence type="predicted"/>
<organism evidence="4 5">
    <name type="scientific">bacterium (Candidatus Ratteibacteria) CG23_combo_of_CG06-09_8_20_14_all_48_7</name>
    <dbReference type="NCBI Taxonomy" id="2014292"/>
    <lineage>
        <taxon>Bacteria</taxon>
        <taxon>Candidatus Ratteibacteria</taxon>
    </lineage>
</organism>
<evidence type="ECO:0000313" key="4">
    <source>
        <dbReference type="EMBL" id="PIP16585.1"/>
    </source>
</evidence>
<dbReference type="NCBIfam" id="NF003952">
    <property type="entry name" value="PRK05450.1-5"/>
    <property type="match status" value="1"/>
</dbReference>
<name>A0A2G9YBI6_9BACT</name>
<protein>
    <submittedName>
        <fullName evidence="4">3-deoxy-manno-octulosonate cytidylyltransferase</fullName>
    </submittedName>
</protein>
<keyword evidence="2 4" id="KW-0548">Nucleotidyltransferase</keyword>
<dbReference type="EMBL" id="PCRF01000059">
    <property type="protein sequence ID" value="PIP16585.1"/>
    <property type="molecule type" value="Genomic_DNA"/>
</dbReference>
<dbReference type="PANTHER" id="PTHR42866:SF2">
    <property type="entry name" value="3-DEOXY-MANNO-OCTULOSONATE CYTIDYLYLTRANSFERASE, MITOCHONDRIAL"/>
    <property type="match status" value="1"/>
</dbReference>
<accession>A0A2G9YBI6</accession>
<keyword evidence="1 4" id="KW-0808">Transferase</keyword>
<dbReference type="InterPro" id="IPR029044">
    <property type="entry name" value="Nucleotide-diphossugar_trans"/>
</dbReference>
<dbReference type="Proteomes" id="UP000230392">
    <property type="component" value="Unassembled WGS sequence"/>
</dbReference>
<evidence type="ECO:0000256" key="1">
    <source>
        <dbReference type="ARBA" id="ARBA00022679"/>
    </source>
</evidence>
<dbReference type="InterPro" id="IPR003329">
    <property type="entry name" value="Cytidylyl_trans"/>
</dbReference>